<dbReference type="Proteomes" id="UP000268093">
    <property type="component" value="Unassembled WGS sequence"/>
</dbReference>
<dbReference type="OrthoDB" id="26719at2759"/>
<dbReference type="InterPro" id="IPR050559">
    <property type="entry name" value="P-Pant_transferase_sf"/>
</dbReference>
<dbReference type="PANTHER" id="PTHR12215:SF10">
    <property type="entry name" value="L-AMINOADIPATE-SEMIALDEHYDE DEHYDROGENASE-PHOSPHOPANTETHEINYL TRANSFERASE"/>
    <property type="match status" value="1"/>
</dbReference>
<dbReference type="GO" id="GO:0019878">
    <property type="term" value="P:lysine biosynthetic process via aminoadipic acid"/>
    <property type="evidence" value="ECO:0007669"/>
    <property type="project" value="TreeGrafter"/>
</dbReference>
<dbReference type="SUPFAM" id="SSF56214">
    <property type="entry name" value="4'-phosphopantetheinyl transferase"/>
    <property type="match status" value="2"/>
</dbReference>
<dbReference type="PANTHER" id="PTHR12215">
    <property type="entry name" value="PHOSPHOPANTETHEINE TRANSFERASE"/>
    <property type="match status" value="1"/>
</dbReference>
<protein>
    <submittedName>
        <fullName evidence="1">4'-phosphopantetheinyl transferase superfamily</fullName>
    </submittedName>
</protein>
<dbReference type="EMBL" id="RBNI01013712">
    <property type="protein sequence ID" value="RUP26540.1"/>
    <property type="molecule type" value="Genomic_DNA"/>
</dbReference>
<name>A0A433BJS0_9FUNG</name>
<dbReference type="InterPro" id="IPR008278">
    <property type="entry name" value="4-PPantetheinyl_Trfase_dom"/>
</dbReference>
<dbReference type="Pfam" id="PF22624">
    <property type="entry name" value="AASDHPPT_N"/>
    <property type="match status" value="1"/>
</dbReference>
<accession>A0A433BJS0</accession>
<keyword evidence="2" id="KW-1185">Reference proteome</keyword>
<sequence>MKQIRLAINTHHWDPSESVESFLNASSTQEFQHALSCIHPDERARITRKLVREDAKMALVGRLLISAMFVKEYSCSWKELRFSRTKAGKPYLERCSETNVFKATNVIFNISHHGGWVVLAAAESCAVGIDVMTLEIPGKRAIPVQDFFVSFQDQFTQSEWDYINRPADDKKKLRRFIQYWCLKESYVKAIGVGIVVKLASIEFGGLPEDDNITQPNAPITLRLNGIPNLSWHFELSDLADDHCVAVALAKRPDDDSAYSDKTRFEVMQIEELLAHAEGL</sequence>
<evidence type="ECO:0000313" key="1">
    <source>
        <dbReference type="EMBL" id="RUP26540.1"/>
    </source>
</evidence>
<gene>
    <name evidence="1" type="ORF">BC936DRAFT_138776</name>
</gene>
<dbReference type="GO" id="GO:0000287">
    <property type="term" value="F:magnesium ion binding"/>
    <property type="evidence" value="ECO:0007669"/>
    <property type="project" value="InterPro"/>
</dbReference>
<dbReference type="InterPro" id="IPR055066">
    <property type="entry name" value="AASDHPPT_N"/>
</dbReference>
<dbReference type="GO" id="GO:0005829">
    <property type="term" value="C:cytosol"/>
    <property type="evidence" value="ECO:0007669"/>
    <property type="project" value="TreeGrafter"/>
</dbReference>
<dbReference type="Pfam" id="PF01648">
    <property type="entry name" value="ACPS"/>
    <property type="match status" value="1"/>
</dbReference>
<dbReference type="Gene3D" id="3.90.470.20">
    <property type="entry name" value="4'-phosphopantetheinyl transferase domain"/>
    <property type="match status" value="2"/>
</dbReference>
<proteinExistence type="predicted"/>
<evidence type="ECO:0000313" key="2">
    <source>
        <dbReference type="Proteomes" id="UP000268093"/>
    </source>
</evidence>
<comment type="caution">
    <text evidence="1">The sequence shown here is derived from an EMBL/GenBank/DDBJ whole genome shotgun (WGS) entry which is preliminary data.</text>
</comment>
<dbReference type="InterPro" id="IPR037143">
    <property type="entry name" value="4-PPantetheinyl_Trfase_dom_sf"/>
</dbReference>
<organism evidence="1 2">
    <name type="scientific">Jimgerdemannia flammicorona</name>
    <dbReference type="NCBI Taxonomy" id="994334"/>
    <lineage>
        <taxon>Eukaryota</taxon>
        <taxon>Fungi</taxon>
        <taxon>Fungi incertae sedis</taxon>
        <taxon>Mucoromycota</taxon>
        <taxon>Mucoromycotina</taxon>
        <taxon>Endogonomycetes</taxon>
        <taxon>Endogonales</taxon>
        <taxon>Endogonaceae</taxon>
        <taxon>Jimgerdemannia</taxon>
    </lineage>
</organism>
<dbReference type="GO" id="GO:0008897">
    <property type="term" value="F:holo-[acyl-carrier-protein] synthase activity"/>
    <property type="evidence" value="ECO:0007669"/>
    <property type="project" value="UniProtKB-EC"/>
</dbReference>
<keyword evidence="1" id="KW-0808">Transferase</keyword>
<reference evidence="1 2" key="1">
    <citation type="journal article" date="2018" name="New Phytol.">
        <title>Phylogenomics of Endogonaceae and evolution of mycorrhizas within Mucoromycota.</title>
        <authorList>
            <person name="Chang Y."/>
            <person name="Desiro A."/>
            <person name="Na H."/>
            <person name="Sandor L."/>
            <person name="Lipzen A."/>
            <person name="Clum A."/>
            <person name="Barry K."/>
            <person name="Grigoriev I.V."/>
            <person name="Martin F.M."/>
            <person name="Stajich J.E."/>
            <person name="Smith M.E."/>
            <person name="Bonito G."/>
            <person name="Spatafora J.W."/>
        </authorList>
    </citation>
    <scope>NUCLEOTIDE SEQUENCE [LARGE SCALE GENOMIC DNA]</scope>
    <source>
        <strain evidence="1 2">GMNB39</strain>
    </source>
</reference>